<feature type="transmembrane region" description="Helical" evidence="8">
    <location>
        <begin position="902"/>
        <end position="923"/>
    </location>
</feature>
<evidence type="ECO:0000256" key="4">
    <source>
        <dbReference type="ARBA" id="ARBA00022989"/>
    </source>
</evidence>
<comment type="similarity">
    <text evidence="6">Belongs to the ABC-4 integral membrane protein family.</text>
</comment>
<dbReference type="PANTHER" id="PTHR30572:SF4">
    <property type="entry name" value="ABC TRANSPORTER PERMEASE YTRF"/>
    <property type="match status" value="1"/>
</dbReference>
<dbReference type="GO" id="GO:0022857">
    <property type="term" value="F:transmembrane transporter activity"/>
    <property type="evidence" value="ECO:0007669"/>
    <property type="project" value="TreeGrafter"/>
</dbReference>
<feature type="transmembrane region" description="Helical" evidence="8">
    <location>
        <begin position="382"/>
        <end position="403"/>
    </location>
</feature>
<feature type="domain" description="ABC3 transporter permease C-terminal" evidence="9">
    <location>
        <begin position="293"/>
        <end position="405"/>
    </location>
</feature>
<feature type="transmembrane region" description="Helical" evidence="8">
    <location>
        <begin position="289"/>
        <end position="313"/>
    </location>
</feature>
<evidence type="ECO:0000256" key="5">
    <source>
        <dbReference type="ARBA" id="ARBA00023136"/>
    </source>
</evidence>
<dbReference type="AlphaFoldDB" id="A0A7W9J185"/>
<dbReference type="RefSeq" id="WP_184793594.1">
    <property type="nucleotide sequence ID" value="NZ_JACHMY010000001.1"/>
</dbReference>
<feature type="transmembrane region" description="Helical" evidence="8">
    <location>
        <begin position="1000"/>
        <end position="1025"/>
    </location>
</feature>
<gene>
    <name evidence="10" type="ORF">HDA39_000472</name>
</gene>
<proteinExistence type="inferred from homology"/>
<accession>A0A7W9J185</accession>
<evidence type="ECO:0000256" key="6">
    <source>
        <dbReference type="ARBA" id="ARBA00038076"/>
    </source>
</evidence>
<dbReference type="InterPro" id="IPR003838">
    <property type="entry name" value="ABC3_permease_C"/>
</dbReference>
<feature type="transmembrane region" description="Helical" evidence="8">
    <location>
        <begin position="424"/>
        <end position="445"/>
    </location>
</feature>
<evidence type="ECO:0000256" key="3">
    <source>
        <dbReference type="ARBA" id="ARBA00022692"/>
    </source>
</evidence>
<comment type="caution">
    <text evidence="10">The sequence shown here is derived from an EMBL/GenBank/DDBJ whole genome shotgun (WGS) entry which is preliminary data.</text>
</comment>
<feature type="transmembrane region" description="Helical" evidence="8">
    <location>
        <begin position="457"/>
        <end position="477"/>
    </location>
</feature>
<keyword evidence="3 8" id="KW-0812">Transmembrane</keyword>
<dbReference type="Proteomes" id="UP000549971">
    <property type="component" value="Unassembled WGS sequence"/>
</dbReference>
<organism evidence="10 11">
    <name type="scientific">Kribbella italica</name>
    <dbReference type="NCBI Taxonomy" id="1540520"/>
    <lineage>
        <taxon>Bacteria</taxon>
        <taxon>Bacillati</taxon>
        <taxon>Actinomycetota</taxon>
        <taxon>Actinomycetes</taxon>
        <taxon>Propionibacteriales</taxon>
        <taxon>Kribbellaceae</taxon>
        <taxon>Kribbella</taxon>
    </lineage>
</organism>
<evidence type="ECO:0000313" key="10">
    <source>
        <dbReference type="EMBL" id="MBB5833738.1"/>
    </source>
</evidence>
<dbReference type="InterPro" id="IPR050250">
    <property type="entry name" value="Macrolide_Exporter_MacB"/>
</dbReference>
<dbReference type="PANTHER" id="PTHR30572">
    <property type="entry name" value="MEMBRANE COMPONENT OF TRANSPORTER-RELATED"/>
    <property type="match status" value="1"/>
</dbReference>
<comment type="subcellular location">
    <subcellularLocation>
        <location evidence="1">Cell membrane</location>
        <topology evidence="1">Multi-pass membrane protein</topology>
    </subcellularLocation>
</comment>
<evidence type="ECO:0000256" key="2">
    <source>
        <dbReference type="ARBA" id="ARBA00022475"/>
    </source>
</evidence>
<feature type="transmembrane region" description="Helical" evidence="8">
    <location>
        <begin position="334"/>
        <end position="362"/>
    </location>
</feature>
<evidence type="ECO:0000256" key="7">
    <source>
        <dbReference type="SAM" id="MobiDB-lite"/>
    </source>
</evidence>
<keyword evidence="5 8" id="KW-0472">Membrane</keyword>
<feature type="region of interest" description="Disordered" evidence="7">
    <location>
        <begin position="631"/>
        <end position="654"/>
    </location>
</feature>
<feature type="transmembrane region" description="Helical" evidence="8">
    <location>
        <begin position="501"/>
        <end position="520"/>
    </location>
</feature>
<feature type="transmembrane region" description="Helical" evidence="8">
    <location>
        <begin position="958"/>
        <end position="980"/>
    </location>
</feature>
<evidence type="ECO:0000256" key="1">
    <source>
        <dbReference type="ARBA" id="ARBA00004651"/>
    </source>
</evidence>
<protein>
    <recommendedName>
        <fullName evidence="9">ABC3 transporter permease C-terminal domain-containing protein</fullName>
    </recommendedName>
</protein>
<dbReference type="EMBL" id="JACHMY010000001">
    <property type="protein sequence ID" value="MBB5833738.1"/>
    <property type="molecule type" value="Genomic_DNA"/>
</dbReference>
<evidence type="ECO:0000259" key="9">
    <source>
        <dbReference type="Pfam" id="PF02687"/>
    </source>
</evidence>
<name>A0A7W9J185_9ACTN</name>
<evidence type="ECO:0000313" key="11">
    <source>
        <dbReference type="Proteomes" id="UP000549971"/>
    </source>
</evidence>
<keyword evidence="11" id="KW-1185">Reference proteome</keyword>
<dbReference type="GO" id="GO:0005886">
    <property type="term" value="C:plasma membrane"/>
    <property type="evidence" value="ECO:0007669"/>
    <property type="project" value="UniProtKB-SubCell"/>
</dbReference>
<sequence length="1039" mass="109907">MFLGRALRYRWSQAVVLAGVSLLIGTCATFAPWFSRSVEQTVTTEMLTNRPLVAAWQLEALPPPTSRIVSKPTAPEKLQDLVPADVRPLFSAPVYGSHVDVQWITGPNITDPKPNARILWRDGFCERVTVTAGRCATAPNEVVASVADVENHKVRIGQRLDIVPTQYVGSGKLTVVGLYRAVDAKDIYWFGRPPTGRSYPQLTERDSGQLDYLLTPRATFDQNAWGHRNTLDTRPLPGLTRVNDLDRLRAATNDAQAKASDLEYNASNLSALASLVDSIDSERKQAATIIPLVMVQVALFGVVVLALALAAVVDQRRPELAVARLRGSSARRAGRALALELGVPVAAGMLLGLVSGFGLLLAVRASWLNGGSPLEFHWTVPAALGLALVIGLAVVAWTVRSIARQPISTLLRRVVPRRRGRGVAAVDIAVIVLATAGLVGALTGGGRGPLPVLTPTLLALAVGLTFAHLLLPAAALISRQALRAGRLGLALGALQVSRRPAVTRIVAVVAVATALVSFAGQAASVAAGNRDTRAGYETGAAGVLDVSPGDLGDFTKVLDGLDRDRQWLSPVIIGTTTAPDSLRTMMIEPDSFRRIAFRGGELTDPDGFAQLTAPREPAPIELRGDTLRVTASTGPMKPVVPETVNGTPPPDQEPAKSVIIQATMVSLRDGGRYVANFPPMPLVPGRTTDLSTDISCGGGCRLLRIGIARGLDDQSGIEGDVTISKLGTPEKPVLPLGKASDWEEIPQLSEKTGSISAKDGPVGGLTLHVTSIALETLLQHGSVPPLVPSLVTRGYPRSDNLTVPGLDGIAFRISPVERLAAPINRYPLRSAVVDLETMRRLGGSVALPSMSFEVWLNDEGLTKADQAIEALKKAGFQAQLVDRSADREAAYGRSASALALQLTPVIGVAGWSLAIIVLLLMVVTSWRSRAQDYASLKITGVLASTTGRAARWEQTGPVALAVLLGSICGVVGAKVALPLIPLFAETSEPSPIPLDLGTNWAVAGVLWLIGTVVLTVTTVLLGSGVNRRAGYSRIKEELS</sequence>
<reference evidence="10 11" key="1">
    <citation type="submission" date="2020-08" db="EMBL/GenBank/DDBJ databases">
        <title>Sequencing the genomes of 1000 actinobacteria strains.</title>
        <authorList>
            <person name="Klenk H.-P."/>
        </authorList>
    </citation>
    <scope>NUCLEOTIDE SEQUENCE [LARGE SCALE GENOMIC DNA]</scope>
    <source>
        <strain evidence="10 11">DSM 28967</strain>
    </source>
</reference>
<dbReference type="Pfam" id="PF02687">
    <property type="entry name" value="FtsX"/>
    <property type="match status" value="1"/>
</dbReference>
<keyword evidence="2" id="KW-1003">Cell membrane</keyword>
<evidence type="ECO:0000256" key="8">
    <source>
        <dbReference type="SAM" id="Phobius"/>
    </source>
</evidence>
<keyword evidence="4 8" id="KW-1133">Transmembrane helix</keyword>